<reference evidence="8 9" key="1">
    <citation type="submission" date="2017-10" db="EMBL/GenBank/DDBJ databases">
        <title>Draft genome of two endophytic bacteria isolated from 'guarana' Paullinia cupana (Mart.) Ducke.</title>
        <authorList>
            <person name="Siqueira K.A."/>
            <person name="Liotti R.G."/>
            <person name="Mendes T.A."/>
            <person name="Soares M.A."/>
        </authorList>
    </citation>
    <scope>NUCLEOTIDE SEQUENCE [LARGE SCALE GENOMIC DNA]</scope>
    <source>
        <strain evidence="8 9">342</strain>
    </source>
</reference>
<evidence type="ECO:0000259" key="7">
    <source>
        <dbReference type="SMART" id="SM00642"/>
    </source>
</evidence>
<gene>
    <name evidence="6" type="primary">glgX</name>
    <name evidence="8" type="ORF">CQW29_07920</name>
</gene>
<dbReference type="InterPro" id="IPR011837">
    <property type="entry name" value="Glycogen_debranch_GlgX"/>
</dbReference>
<evidence type="ECO:0000313" key="9">
    <source>
        <dbReference type="Proteomes" id="UP000239181"/>
    </source>
</evidence>
<dbReference type="NCBIfam" id="NF002983">
    <property type="entry name" value="PRK03705.1"/>
    <property type="match status" value="1"/>
</dbReference>
<dbReference type="RefSeq" id="WP_105592182.1">
    <property type="nucleotide sequence ID" value="NZ_PDET01000004.1"/>
</dbReference>
<comment type="function">
    <text evidence="6">Removes maltotriose and maltotetraose chains that are attached by 1,6-alpha-linkage to the limit dextrin main chain, generating a debranched limit dextrin.</text>
</comment>
<keyword evidence="9" id="KW-1185">Reference proteome</keyword>
<protein>
    <recommendedName>
        <fullName evidence="6">Glycogen debranching enzyme</fullName>
        <ecNumber evidence="6">3.2.1.196</ecNumber>
    </recommendedName>
    <alternativeName>
        <fullName evidence="6">Limit dextrin alpha-1,6-maltotetraose-hydrolase</fullName>
    </alternativeName>
</protein>
<evidence type="ECO:0000256" key="5">
    <source>
        <dbReference type="ARBA" id="ARBA00023295"/>
    </source>
</evidence>
<dbReference type="PANTHER" id="PTHR43002">
    <property type="entry name" value="GLYCOGEN DEBRANCHING ENZYME"/>
    <property type="match status" value="1"/>
</dbReference>
<dbReference type="InterPro" id="IPR004193">
    <property type="entry name" value="Glyco_hydro_13_N"/>
</dbReference>
<dbReference type="CDD" id="cd11326">
    <property type="entry name" value="AmyAc_Glg_debranch"/>
    <property type="match status" value="1"/>
</dbReference>
<keyword evidence="4 6" id="KW-0119">Carbohydrate metabolism</keyword>
<dbReference type="Pfam" id="PF00128">
    <property type="entry name" value="Alpha-amylase"/>
    <property type="match status" value="1"/>
</dbReference>
<evidence type="ECO:0000256" key="4">
    <source>
        <dbReference type="ARBA" id="ARBA00023277"/>
    </source>
</evidence>
<dbReference type="InterPro" id="IPR013783">
    <property type="entry name" value="Ig-like_fold"/>
</dbReference>
<dbReference type="Gene3D" id="2.60.40.1180">
    <property type="entry name" value="Golgi alpha-mannosidase II"/>
    <property type="match status" value="1"/>
</dbReference>
<evidence type="ECO:0000313" key="8">
    <source>
        <dbReference type="EMBL" id="PRD16048.1"/>
    </source>
</evidence>
<dbReference type="SUPFAM" id="SSF81296">
    <property type="entry name" value="E set domains"/>
    <property type="match status" value="1"/>
</dbReference>
<dbReference type="Proteomes" id="UP000239181">
    <property type="component" value="Unassembled WGS sequence"/>
</dbReference>
<dbReference type="SUPFAM" id="SSF51445">
    <property type="entry name" value="(Trans)glycosidases"/>
    <property type="match status" value="1"/>
</dbReference>
<dbReference type="HAMAP" id="MF_01248">
    <property type="entry name" value="GlgX"/>
    <property type="match status" value="1"/>
</dbReference>
<dbReference type="InterPro" id="IPR006047">
    <property type="entry name" value="GH13_cat_dom"/>
</dbReference>
<dbReference type="EC" id="3.2.1.196" evidence="6"/>
<dbReference type="InterPro" id="IPR040784">
    <property type="entry name" value="GlgX_C"/>
</dbReference>
<dbReference type="AlphaFoldDB" id="A0A2S9IE47"/>
<dbReference type="InterPro" id="IPR014756">
    <property type="entry name" value="Ig_E-set"/>
</dbReference>
<dbReference type="InterPro" id="IPR022844">
    <property type="entry name" value="Glycogen_debranch_bac"/>
</dbReference>
<dbReference type="InterPro" id="IPR044505">
    <property type="entry name" value="GlgX_Isoamylase_N_E_set"/>
</dbReference>
<feature type="active site" description="Nucleophile" evidence="6">
    <location>
        <position position="335"/>
    </location>
</feature>
<dbReference type="InterPro" id="IPR013780">
    <property type="entry name" value="Glyco_hydro_b"/>
</dbReference>
<feature type="site" description="Transition state stabilizer" evidence="6">
    <location>
        <position position="442"/>
    </location>
</feature>
<comment type="pathway">
    <text evidence="6">Glycan degradation; glycogen degradation.</text>
</comment>
<evidence type="ECO:0000256" key="1">
    <source>
        <dbReference type="ARBA" id="ARBA00008061"/>
    </source>
</evidence>
<dbReference type="OrthoDB" id="3236218at2"/>
<dbReference type="Pfam" id="PF02922">
    <property type="entry name" value="CBM_48"/>
    <property type="match status" value="1"/>
</dbReference>
<dbReference type="EMBL" id="PDET01000004">
    <property type="protein sequence ID" value="PRD16048.1"/>
    <property type="molecule type" value="Genomic_DNA"/>
</dbReference>
<dbReference type="NCBIfam" id="TIGR02100">
    <property type="entry name" value="glgX_debranch"/>
    <property type="match status" value="1"/>
</dbReference>
<feature type="active site" description="Proton donor" evidence="6">
    <location>
        <position position="370"/>
    </location>
</feature>
<evidence type="ECO:0000256" key="3">
    <source>
        <dbReference type="ARBA" id="ARBA00022801"/>
    </source>
</evidence>
<evidence type="ECO:0000256" key="2">
    <source>
        <dbReference type="ARBA" id="ARBA00022600"/>
    </source>
</evidence>
<dbReference type="Gene3D" id="2.60.40.10">
    <property type="entry name" value="Immunoglobulins"/>
    <property type="match status" value="1"/>
</dbReference>
<proteinExistence type="inferred from homology"/>
<dbReference type="GO" id="GO:0120549">
    <property type="term" value="F:limit dextrin alpha-1,6-maltotetraose-hydrolase activity"/>
    <property type="evidence" value="ECO:0007669"/>
    <property type="project" value="UniProtKB-EC"/>
</dbReference>
<keyword evidence="2 6" id="KW-0321">Glycogen metabolism</keyword>
<feature type="domain" description="Glycosyl hydrolase family 13 catalytic" evidence="7">
    <location>
        <begin position="151"/>
        <end position="557"/>
    </location>
</feature>
<keyword evidence="3 6" id="KW-0378">Hydrolase</keyword>
<comment type="catalytic activity">
    <reaction evidence="6">
        <text>Hydrolysis of (1-&gt;6)-alpha-D-glucosidic linkages to branches with degrees of polymerization of three or four glucose residues in limit dextrin.</text>
        <dbReference type="EC" id="3.2.1.196"/>
    </reaction>
</comment>
<sequence length="658" mass="73948">MAPIRSGKPQPLGASYDGKGVNFTLFSQHAERVELCLFDEKGREKRIDLPARSGDIWHGYLPAIHPGQRYGYRVHGPWAPAQGKRFNPAKLLVDPCAHQVEGEVCDDPRFQCGEEIPDAADNASIAPKCVVLADDFDWEDDAAPRVPWGSTVIYEAHVRGLTCQHPDLPPEIRGTYAALGHPVMIHYFQQLGITSLELLPVACFASEPRLLRMGLTNYWGYNPLACYALDTRYAASQNAREEFQLAVKALHQAGIEVILDVVFNHTAELEETGPMLSMRGIDNQSYYWLTEHGEYQNWTGCGNTQNLSHPQVMAWALDCLRYWVQVCHVDGFRFDLATVLGRTPDYRRDAPLFQAIAADPLLSKCKLIAEPWDIGPGGYQVGDFPWPFAEWNDHFRDVARRYWLHGDLSNGEFARRFAASSDVFQRDGRPPSSSINLITAHDGFTLRDVVSFNQKHNEANGEDNRDGSSSNFSHNHGVEGLHAPLLVTEHRRRSAHALLTTLLLAQGTPMLLAGDEHGHSQHGNNNAYCQDNPLTWLDWLHCDSGLFSFTAALIHLRRRIPALQSDRWWQEGDGNVEWLNQQGKPLSASEWQQGAHRLQIRLSQHWLIVLNATEEVCDLILPQGNWHAIPPFAGDDNPIRSTVWHGAAHGVCVFQEKT</sequence>
<dbReference type="GO" id="GO:0004135">
    <property type="term" value="F:amylo-alpha-1,6-glucosidase activity"/>
    <property type="evidence" value="ECO:0007669"/>
    <property type="project" value="InterPro"/>
</dbReference>
<dbReference type="GO" id="GO:0005980">
    <property type="term" value="P:glycogen catabolic process"/>
    <property type="evidence" value="ECO:0007669"/>
    <property type="project" value="UniProtKB-UniRule"/>
</dbReference>
<accession>A0A2S9IE47</accession>
<dbReference type="Pfam" id="PF18390">
    <property type="entry name" value="GlgX_C"/>
    <property type="match status" value="1"/>
</dbReference>
<dbReference type="SMART" id="SM00642">
    <property type="entry name" value="Aamy"/>
    <property type="match status" value="1"/>
</dbReference>
<name>A0A2S9IE47_9GAMM</name>
<comment type="caution">
    <text evidence="8">The sequence shown here is derived from an EMBL/GenBank/DDBJ whole genome shotgun (WGS) entry which is preliminary data.</text>
</comment>
<keyword evidence="5 6" id="KW-0326">Glycosidase</keyword>
<dbReference type="Gene3D" id="3.20.20.80">
    <property type="entry name" value="Glycosidases"/>
    <property type="match status" value="1"/>
</dbReference>
<evidence type="ECO:0000256" key="6">
    <source>
        <dbReference type="HAMAP-Rule" id="MF_01248"/>
    </source>
</evidence>
<dbReference type="UniPathway" id="UPA00165"/>
<dbReference type="CDD" id="cd02856">
    <property type="entry name" value="E_set_GDE_Isoamylase_N"/>
    <property type="match status" value="1"/>
</dbReference>
<organism evidence="8 9">
    <name type="scientific">Pantoea coffeiphila</name>
    <dbReference type="NCBI Taxonomy" id="1465635"/>
    <lineage>
        <taxon>Bacteria</taxon>
        <taxon>Pseudomonadati</taxon>
        <taxon>Pseudomonadota</taxon>
        <taxon>Gammaproteobacteria</taxon>
        <taxon>Enterobacterales</taxon>
        <taxon>Erwiniaceae</taxon>
        <taxon>Pantoea</taxon>
    </lineage>
</organism>
<comment type="similarity">
    <text evidence="1 6">Belongs to the glycosyl hydrolase 13 family.</text>
</comment>
<dbReference type="InterPro" id="IPR017853">
    <property type="entry name" value="GH"/>
</dbReference>